<dbReference type="AlphaFoldDB" id="A0A9Q1FCH0"/>
<reference evidence="2" key="1">
    <citation type="journal article" date="2023" name="Science">
        <title>Genome structures resolve the early diversification of teleost fishes.</title>
        <authorList>
            <person name="Parey E."/>
            <person name="Louis A."/>
            <person name="Montfort J."/>
            <person name="Bouchez O."/>
            <person name="Roques C."/>
            <person name="Iampietro C."/>
            <person name="Lluch J."/>
            <person name="Castinel A."/>
            <person name="Donnadieu C."/>
            <person name="Desvignes T."/>
            <person name="Floi Bucao C."/>
            <person name="Jouanno E."/>
            <person name="Wen M."/>
            <person name="Mejri S."/>
            <person name="Dirks R."/>
            <person name="Jansen H."/>
            <person name="Henkel C."/>
            <person name="Chen W.J."/>
            <person name="Zahm M."/>
            <person name="Cabau C."/>
            <person name="Klopp C."/>
            <person name="Thompson A.W."/>
            <person name="Robinson-Rechavi M."/>
            <person name="Braasch I."/>
            <person name="Lecointre G."/>
            <person name="Bobe J."/>
            <person name="Postlethwait J.H."/>
            <person name="Berthelot C."/>
            <person name="Roest Crollius H."/>
            <person name="Guiguen Y."/>
        </authorList>
    </citation>
    <scope>NUCLEOTIDE SEQUENCE</scope>
    <source>
        <strain evidence="2">WJC10195</strain>
    </source>
</reference>
<dbReference type="EMBL" id="JAINUF010000006">
    <property type="protein sequence ID" value="KAJ8355707.1"/>
    <property type="molecule type" value="Genomic_DNA"/>
</dbReference>
<evidence type="ECO:0000313" key="2">
    <source>
        <dbReference type="EMBL" id="KAJ8355707.1"/>
    </source>
</evidence>
<accession>A0A9Q1FCH0</accession>
<protein>
    <submittedName>
        <fullName evidence="2">Uncharacterized protein</fullName>
    </submittedName>
</protein>
<evidence type="ECO:0000256" key="1">
    <source>
        <dbReference type="SAM" id="MobiDB-lite"/>
    </source>
</evidence>
<dbReference type="Proteomes" id="UP001152622">
    <property type="component" value="Chromosome 6"/>
</dbReference>
<sequence>MPLTRALDAETRSPSYNGYALVTGRTARGEDSPPLRIPARVAIETLSQSLHISPNPRPVFFSGSLRRGTFSLDTSACVSLCSLTPRLTPPPPTPSAGVLRNAASAPHWRTSLPIGPRRREDRCLRAS</sequence>
<feature type="region of interest" description="Disordered" evidence="1">
    <location>
        <begin position="87"/>
        <end position="127"/>
    </location>
</feature>
<feature type="compositionally biased region" description="Basic and acidic residues" evidence="1">
    <location>
        <begin position="117"/>
        <end position="127"/>
    </location>
</feature>
<proteinExistence type="predicted"/>
<evidence type="ECO:0000313" key="3">
    <source>
        <dbReference type="Proteomes" id="UP001152622"/>
    </source>
</evidence>
<gene>
    <name evidence="2" type="ORF">SKAU_G00185010</name>
</gene>
<comment type="caution">
    <text evidence="2">The sequence shown here is derived from an EMBL/GenBank/DDBJ whole genome shotgun (WGS) entry which is preliminary data.</text>
</comment>
<keyword evidence="3" id="KW-1185">Reference proteome</keyword>
<organism evidence="2 3">
    <name type="scientific">Synaphobranchus kaupii</name>
    <name type="common">Kaup's arrowtooth eel</name>
    <dbReference type="NCBI Taxonomy" id="118154"/>
    <lineage>
        <taxon>Eukaryota</taxon>
        <taxon>Metazoa</taxon>
        <taxon>Chordata</taxon>
        <taxon>Craniata</taxon>
        <taxon>Vertebrata</taxon>
        <taxon>Euteleostomi</taxon>
        <taxon>Actinopterygii</taxon>
        <taxon>Neopterygii</taxon>
        <taxon>Teleostei</taxon>
        <taxon>Anguilliformes</taxon>
        <taxon>Synaphobranchidae</taxon>
        <taxon>Synaphobranchus</taxon>
    </lineage>
</organism>
<name>A0A9Q1FCH0_SYNKA</name>